<dbReference type="PROSITE" id="PS51741">
    <property type="entry name" value="F_BAR"/>
    <property type="match status" value="1"/>
</dbReference>
<feature type="domain" description="SH3" evidence="9">
    <location>
        <begin position="467"/>
        <end position="528"/>
    </location>
</feature>
<keyword evidence="2 7" id="KW-0175">Coiled coil</keyword>
<dbReference type="GO" id="GO:0030833">
    <property type="term" value="P:regulation of actin filament polymerization"/>
    <property type="evidence" value="ECO:0007669"/>
    <property type="project" value="TreeGrafter"/>
</dbReference>
<accession>A0A0V1Q0F0</accession>
<dbReference type="PANTHER" id="PTHR15735:SF21">
    <property type="entry name" value="PROTEIN NERVOUS WRECK"/>
    <property type="match status" value="1"/>
</dbReference>
<evidence type="ECO:0000313" key="12">
    <source>
        <dbReference type="Proteomes" id="UP000054251"/>
    </source>
</evidence>
<sequence length="612" mass="68836">MSLEEISIGNDLKDSFKPTSKWVNNGINWINDIEEFYRERATIEKEYASRLLELCKKHFEKKAKISTLLSVGDEPQITPGSLESASLVLWNEVLTQTEAIAEEKVQFSREINTKLGDNLLLLKNKTGRIAKQIETIDEYLVSEKTKTEEEVNKAKKHYDSLCESTESARQKTEKSSSEKYQQKLQEKEVAMNIGKNEYLIKINIANRLKDKYFYQDVPELLDYFQELNESRVGLLNKLLKNASIIERNSNDRIKEKLHVIDSTIDQNNPKLDVAMFIKHNISDWKEPQDFYFIPCAIWHDDESLITKEPELTELKRRLNICSNDIGKFEDLCIESKQSLEEVTAARKAELSNLTLKFDTKLNNSLLLLQRFLKTDSERIKNEVEIEVIQNFAGNKDLSYVEVREKKKSKFGFLRGKKQHNGGGAVVNDTNSDAHSLHTVKSGTSQKSHAGLFNIRRNRGQSNASSASAGPRGKALYQYDATGDDEASIGPGEQFDVVDEDDGSGWTMIRTNQGHEGLVPTAYIEVSMGTPAAASINSGSKKKGPSVAPKRGAKRVQYVEALYDYQADGDDELTITAGDRIALVQADTDGSGWTEGELNGVTGMFPTSYVKDA</sequence>
<comment type="similarity">
    <text evidence="4">Belongs to the BZZ1 family.</text>
</comment>
<dbReference type="CDD" id="cd11912">
    <property type="entry name" value="SH3_Bzz1_1"/>
    <property type="match status" value="1"/>
</dbReference>
<evidence type="ECO:0000256" key="6">
    <source>
        <dbReference type="PROSITE-ProRule" id="PRU00192"/>
    </source>
</evidence>
<dbReference type="SMART" id="SM00326">
    <property type="entry name" value="SH3"/>
    <property type="match status" value="2"/>
</dbReference>
<keyword evidence="1 6" id="KW-0728">SH3 domain</keyword>
<protein>
    <recommendedName>
        <fullName evidence="5">Protein BZZ1</fullName>
    </recommendedName>
</protein>
<comment type="caution">
    <text evidence="11">The sequence shown here is derived from an EMBL/GenBank/DDBJ whole genome shotgun (WGS) entry which is preliminary data.</text>
</comment>
<evidence type="ECO:0000256" key="3">
    <source>
        <dbReference type="ARBA" id="ARBA00054085"/>
    </source>
</evidence>
<evidence type="ECO:0000259" key="10">
    <source>
        <dbReference type="PROSITE" id="PS51741"/>
    </source>
</evidence>
<dbReference type="RefSeq" id="XP_015468099.1">
    <property type="nucleotide sequence ID" value="XM_015611040.1"/>
</dbReference>
<dbReference type="OrthoDB" id="8783038at2759"/>
<dbReference type="Gene3D" id="1.20.1270.60">
    <property type="entry name" value="Arfaptin homology (AH) domain/BAR domain"/>
    <property type="match status" value="1"/>
</dbReference>
<organism evidence="11 12">
    <name type="scientific">Debaryomyces fabryi</name>
    <dbReference type="NCBI Taxonomy" id="58627"/>
    <lineage>
        <taxon>Eukaryota</taxon>
        <taxon>Fungi</taxon>
        <taxon>Dikarya</taxon>
        <taxon>Ascomycota</taxon>
        <taxon>Saccharomycotina</taxon>
        <taxon>Pichiomycetes</taxon>
        <taxon>Debaryomycetaceae</taxon>
        <taxon>Debaryomyces</taxon>
    </lineage>
</organism>
<proteinExistence type="inferred from homology"/>
<dbReference type="Proteomes" id="UP000054251">
    <property type="component" value="Unassembled WGS sequence"/>
</dbReference>
<dbReference type="Pfam" id="PF00611">
    <property type="entry name" value="FCH"/>
    <property type="match status" value="1"/>
</dbReference>
<dbReference type="Pfam" id="PF00018">
    <property type="entry name" value="SH3_1"/>
    <property type="match status" value="1"/>
</dbReference>
<dbReference type="InterPro" id="IPR001452">
    <property type="entry name" value="SH3_domain"/>
</dbReference>
<dbReference type="Pfam" id="PF14604">
    <property type="entry name" value="SH3_9"/>
    <property type="match status" value="1"/>
</dbReference>
<dbReference type="SUPFAM" id="SSF103657">
    <property type="entry name" value="BAR/IMD domain-like"/>
    <property type="match status" value="1"/>
</dbReference>
<dbReference type="InterPro" id="IPR035459">
    <property type="entry name" value="Bzz1_SH3_1"/>
</dbReference>
<dbReference type="Gene3D" id="2.30.30.40">
    <property type="entry name" value="SH3 Domains"/>
    <property type="match status" value="2"/>
</dbReference>
<dbReference type="GO" id="GO:0030864">
    <property type="term" value="C:cortical actin cytoskeleton"/>
    <property type="evidence" value="ECO:0007669"/>
    <property type="project" value="UniProtKB-ARBA"/>
</dbReference>
<evidence type="ECO:0000256" key="7">
    <source>
        <dbReference type="PROSITE-ProRule" id="PRU01077"/>
    </source>
</evidence>
<dbReference type="InterPro" id="IPR036028">
    <property type="entry name" value="SH3-like_dom_sf"/>
</dbReference>
<keyword evidence="12" id="KW-1185">Reference proteome</keyword>
<reference evidence="11 12" key="1">
    <citation type="submission" date="2015-11" db="EMBL/GenBank/DDBJ databases">
        <title>The genome of Debaryomyces fabryi.</title>
        <authorList>
            <person name="Tafer H."/>
            <person name="Lopandic K."/>
        </authorList>
    </citation>
    <scope>NUCLEOTIDE SEQUENCE [LARGE SCALE GENOMIC DNA]</scope>
    <source>
        <strain evidence="11 12">CBS 789</strain>
    </source>
</reference>
<dbReference type="PANTHER" id="PTHR15735">
    <property type="entry name" value="FCH AND DOUBLE SH3 DOMAINS PROTEIN"/>
    <property type="match status" value="1"/>
</dbReference>
<dbReference type="GO" id="GO:0045010">
    <property type="term" value="P:actin nucleation"/>
    <property type="evidence" value="ECO:0007669"/>
    <property type="project" value="UniProtKB-ARBA"/>
</dbReference>
<name>A0A0V1Q0F0_9ASCO</name>
<evidence type="ECO:0000313" key="11">
    <source>
        <dbReference type="EMBL" id="KSA01997.1"/>
    </source>
</evidence>
<dbReference type="PROSITE" id="PS50002">
    <property type="entry name" value="SH3"/>
    <property type="match status" value="2"/>
</dbReference>
<feature type="region of interest" description="Disordered" evidence="8">
    <location>
        <begin position="421"/>
        <end position="448"/>
    </location>
</feature>
<evidence type="ECO:0000259" key="9">
    <source>
        <dbReference type="PROSITE" id="PS50002"/>
    </source>
</evidence>
<feature type="domain" description="SH3" evidence="9">
    <location>
        <begin position="553"/>
        <end position="612"/>
    </location>
</feature>
<evidence type="ECO:0000256" key="4">
    <source>
        <dbReference type="ARBA" id="ARBA00061387"/>
    </source>
</evidence>
<feature type="domain" description="F-BAR" evidence="10">
    <location>
        <begin position="4"/>
        <end position="272"/>
    </location>
</feature>
<dbReference type="EMBL" id="LMYN01000037">
    <property type="protein sequence ID" value="KSA01997.1"/>
    <property type="molecule type" value="Genomic_DNA"/>
</dbReference>
<dbReference type="SMART" id="SM00055">
    <property type="entry name" value="FCH"/>
    <property type="match status" value="1"/>
</dbReference>
<evidence type="ECO:0000256" key="5">
    <source>
        <dbReference type="ARBA" id="ARBA00074946"/>
    </source>
</evidence>
<dbReference type="InterPro" id="IPR027267">
    <property type="entry name" value="AH/BAR_dom_sf"/>
</dbReference>
<dbReference type="SUPFAM" id="SSF50044">
    <property type="entry name" value="SH3-domain"/>
    <property type="match status" value="2"/>
</dbReference>
<dbReference type="GeneID" id="26839219"/>
<evidence type="ECO:0000256" key="1">
    <source>
        <dbReference type="ARBA" id="ARBA00022443"/>
    </source>
</evidence>
<evidence type="ECO:0000256" key="8">
    <source>
        <dbReference type="SAM" id="MobiDB-lite"/>
    </source>
</evidence>
<comment type="function">
    <text evidence="3">Plays a role in endocytosis and trafficking to the vacuole. Functions with type I myosins to restore polarity of the actin cytoskeleton after NaCl stress.</text>
</comment>
<dbReference type="PRINTS" id="PR00452">
    <property type="entry name" value="SH3DOMAIN"/>
</dbReference>
<gene>
    <name evidence="11" type="ORF">AC631_02210</name>
</gene>
<dbReference type="AlphaFoldDB" id="A0A0V1Q0F0"/>
<dbReference type="InterPro" id="IPR031160">
    <property type="entry name" value="F_BAR_dom"/>
</dbReference>
<feature type="compositionally biased region" description="Polar residues" evidence="8">
    <location>
        <begin position="427"/>
        <end position="447"/>
    </location>
</feature>
<evidence type="ECO:0000256" key="2">
    <source>
        <dbReference type="ARBA" id="ARBA00023054"/>
    </source>
</evidence>
<dbReference type="CDD" id="cd11778">
    <property type="entry name" value="SH3_Bzz1_2"/>
    <property type="match status" value="1"/>
</dbReference>
<dbReference type="FunFam" id="1.20.1270.60:FF:000060">
    <property type="entry name" value="Actin polymerization protein Bzz1"/>
    <property type="match status" value="1"/>
</dbReference>
<dbReference type="InterPro" id="IPR001060">
    <property type="entry name" value="FCH_dom"/>
</dbReference>